<evidence type="ECO:0000256" key="1">
    <source>
        <dbReference type="SAM" id="MobiDB-lite"/>
    </source>
</evidence>
<gene>
    <name evidence="2" type="ORF">CROQUDRAFT_652524</name>
</gene>
<evidence type="ECO:0000313" key="2">
    <source>
        <dbReference type="EMBL" id="KAG0150334.1"/>
    </source>
</evidence>
<feature type="compositionally biased region" description="Polar residues" evidence="1">
    <location>
        <begin position="138"/>
        <end position="147"/>
    </location>
</feature>
<proteinExistence type="predicted"/>
<reference evidence="2" key="1">
    <citation type="submission" date="2013-11" db="EMBL/GenBank/DDBJ databases">
        <title>Genome sequence of the fusiform rust pathogen reveals effectors for host alternation and coevolution with pine.</title>
        <authorList>
            <consortium name="DOE Joint Genome Institute"/>
            <person name="Smith K."/>
            <person name="Pendleton A."/>
            <person name="Kubisiak T."/>
            <person name="Anderson C."/>
            <person name="Salamov A."/>
            <person name="Aerts A."/>
            <person name="Riley R."/>
            <person name="Clum A."/>
            <person name="Lindquist E."/>
            <person name="Ence D."/>
            <person name="Campbell M."/>
            <person name="Kronenberg Z."/>
            <person name="Feau N."/>
            <person name="Dhillon B."/>
            <person name="Hamelin R."/>
            <person name="Burleigh J."/>
            <person name="Smith J."/>
            <person name="Yandell M."/>
            <person name="Nelson C."/>
            <person name="Grigoriev I."/>
            <person name="Davis J."/>
        </authorList>
    </citation>
    <scope>NUCLEOTIDE SEQUENCE</scope>
    <source>
        <strain evidence="2">G11</strain>
    </source>
</reference>
<organism evidence="2 3">
    <name type="scientific">Cronartium quercuum f. sp. fusiforme G11</name>
    <dbReference type="NCBI Taxonomy" id="708437"/>
    <lineage>
        <taxon>Eukaryota</taxon>
        <taxon>Fungi</taxon>
        <taxon>Dikarya</taxon>
        <taxon>Basidiomycota</taxon>
        <taxon>Pucciniomycotina</taxon>
        <taxon>Pucciniomycetes</taxon>
        <taxon>Pucciniales</taxon>
        <taxon>Coleosporiaceae</taxon>
        <taxon>Cronartium</taxon>
    </lineage>
</organism>
<keyword evidence="3" id="KW-1185">Reference proteome</keyword>
<feature type="region of interest" description="Disordered" evidence="1">
    <location>
        <begin position="103"/>
        <end position="147"/>
    </location>
</feature>
<feature type="region of interest" description="Disordered" evidence="1">
    <location>
        <begin position="1"/>
        <end position="44"/>
    </location>
</feature>
<comment type="caution">
    <text evidence="2">The sequence shown here is derived from an EMBL/GenBank/DDBJ whole genome shotgun (WGS) entry which is preliminary data.</text>
</comment>
<name>A0A9P6NU99_9BASI</name>
<evidence type="ECO:0000313" key="3">
    <source>
        <dbReference type="Proteomes" id="UP000886653"/>
    </source>
</evidence>
<feature type="compositionally biased region" description="Basic and acidic residues" evidence="1">
    <location>
        <begin position="10"/>
        <end position="19"/>
    </location>
</feature>
<dbReference type="EMBL" id="MU167220">
    <property type="protein sequence ID" value="KAG0150334.1"/>
    <property type="molecule type" value="Genomic_DNA"/>
</dbReference>
<sequence>MSNDRQAPPHIDDLNRRSSDAPPSSDGIPSLIGKPSSSTTSSTNSEVLQAIGTLSNTVQQLAADMSRIKLNSNLSQEMRPPSHFVTYCPLPISNPHSFYPTHTNLYVPPNRRSFQPPPNQPSLNATPTPNRPPQQTQSAPVQNVTPLQEPTPIPNLIFIGKTTKLERLLLLIRQYYRSYSSDFADDKASINWTALHFIAPNGRSMQTYTWFTGLL</sequence>
<accession>A0A9P6NU99</accession>
<dbReference type="Proteomes" id="UP000886653">
    <property type="component" value="Unassembled WGS sequence"/>
</dbReference>
<dbReference type="AlphaFoldDB" id="A0A9P6NU99"/>
<protein>
    <submittedName>
        <fullName evidence="2">Uncharacterized protein</fullName>
    </submittedName>
</protein>